<dbReference type="Proteomes" id="UP001201812">
    <property type="component" value="Unassembled WGS sequence"/>
</dbReference>
<dbReference type="EMBL" id="JAKKPZ010000080">
    <property type="protein sequence ID" value="KAI1703586.1"/>
    <property type="molecule type" value="Genomic_DNA"/>
</dbReference>
<dbReference type="AlphaFoldDB" id="A0AAD4MTV6"/>
<keyword evidence="1" id="KW-1133">Transmembrane helix</keyword>
<feature type="transmembrane region" description="Helical" evidence="1">
    <location>
        <begin position="53"/>
        <end position="72"/>
    </location>
</feature>
<protein>
    <submittedName>
        <fullName evidence="2">Uncharacterized protein</fullName>
    </submittedName>
</protein>
<keyword evidence="3" id="KW-1185">Reference proteome</keyword>
<gene>
    <name evidence="2" type="ORF">DdX_14823</name>
</gene>
<feature type="transmembrane region" description="Helical" evidence="1">
    <location>
        <begin position="78"/>
        <end position="96"/>
    </location>
</feature>
<keyword evidence="1" id="KW-0812">Transmembrane</keyword>
<evidence type="ECO:0000256" key="1">
    <source>
        <dbReference type="SAM" id="Phobius"/>
    </source>
</evidence>
<name>A0AAD4MTV6_9BILA</name>
<sequence>MPLTNSEWCDGVHNTTNCCQRMAQPIYQCKGIEYEYFCEDETFFESLNLWFEIPIDIIDVILSIMIILISIYGKINGTFKWCIMNIAILHLLYPIFSRFIAKQAIAPHCSHRHPRRDDINRRLATISLKSLRANSSKSALCVFLRHWKADILVPAFV</sequence>
<comment type="caution">
    <text evidence="2">The sequence shown here is derived from an EMBL/GenBank/DDBJ whole genome shotgun (WGS) entry which is preliminary data.</text>
</comment>
<organism evidence="2 3">
    <name type="scientific">Ditylenchus destructor</name>
    <dbReference type="NCBI Taxonomy" id="166010"/>
    <lineage>
        <taxon>Eukaryota</taxon>
        <taxon>Metazoa</taxon>
        <taxon>Ecdysozoa</taxon>
        <taxon>Nematoda</taxon>
        <taxon>Chromadorea</taxon>
        <taxon>Rhabditida</taxon>
        <taxon>Tylenchina</taxon>
        <taxon>Tylenchomorpha</taxon>
        <taxon>Sphaerularioidea</taxon>
        <taxon>Anguinidae</taxon>
        <taxon>Anguininae</taxon>
        <taxon>Ditylenchus</taxon>
    </lineage>
</organism>
<evidence type="ECO:0000313" key="3">
    <source>
        <dbReference type="Proteomes" id="UP001201812"/>
    </source>
</evidence>
<keyword evidence="1" id="KW-0472">Membrane</keyword>
<proteinExistence type="predicted"/>
<evidence type="ECO:0000313" key="2">
    <source>
        <dbReference type="EMBL" id="KAI1703586.1"/>
    </source>
</evidence>
<reference evidence="2" key="1">
    <citation type="submission" date="2022-01" db="EMBL/GenBank/DDBJ databases">
        <title>Genome Sequence Resource for Two Populations of Ditylenchus destructor, the Migratory Endoparasitic Phytonematode.</title>
        <authorList>
            <person name="Zhang H."/>
            <person name="Lin R."/>
            <person name="Xie B."/>
        </authorList>
    </citation>
    <scope>NUCLEOTIDE SEQUENCE</scope>
    <source>
        <strain evidence="2">BazhouSP</strain>
    </source>
</reference>
<accession>A0AAD4MTV6</accession>